<organism evidence="2 3">
    <name type="scientific">Xylanibacter brevis</name>
    <dbReference type="NCBI Taxonomy" id="83231"/>
    <lineage>
        <taxon>Bacteria</taxon>
        <taxon>Pseudomonadati</taxon>
        <taxon>Bacteroidota</taxon>
        <taxon>Bacteroidia</taxon>
        <taxon>Bacteroidales</taxon>
        <taxon>Prevotellaceae</taxon>
        <taxon>Xylanibacter</taxon>
    </lineage>
</organism>
<reference evidence="2 3" key="1">
    <citation type="submission" date="2020-12" db="EMBL/GenBank/DDBJ databases">
        <title>Whole genome sequences of gut porcine anaerobes.</title>
        <authorList>
            <person name="Kubasova T."/>
            <person name="Jahodarova E."/>
            <person name="Rychlik I."/>
        </authorList>
    </citation>
    <scope>NUCLEOTIDE SEQUENCE [LARGE SCALE GENOMIC DNA]</scope>
    <source>
        <strain evidence="2 3">An925</strain>
    </source>
</reference>
<name>A0ABS9CG36_9BACT</name>
<keyword evidence="1" id="KW-1133">Transmembrane helix</keyword>
<dbReference type="RefSeq" id="WP_094391277.1">
    <property type="nucleotide sequence ID" value="NZ_JADYTN010000006.1"/>
</dbReference>
<evidence type="ECO:0000256" key="1">
    <source>
        <dbReference type="SAM" id="Phobius"/>
    </source>
</evidence>
<protein>
    <submittedName>
        <fullName evidence="2">DUF3098 domain-containing protein</fullName>
    </submittedName>
</protein>
<comment type="caution">
    <text evidence="2">The sequence shown here is derived from an EMBL/GenBank/DDBJ whole genome shotgun (WGS) entry which is preliminary data.</text>
</comment>
<keyword evidence="3" id="KW-1185">Reference proteome</keyword>
<evidence type="ECO:0000313" key="3">
    <source>
        <dbReference type="Proteomes" id="UP001200470"/>
    </source>
</evidence>
<dbReference type="Pfam" id="PF11297">
    <property type="entry name" value="DUF3098"/>
    <property type="match status" value="1"/>
</dbReference>
<dbReference type="InterPro" id="IPR021448">
    <property type="entry name" value="DUF3098"/>
</dbReference>
<evidence type="ECO:0000313" key="2">
    <source>
        <dbReference type="EMBL" id="MCF2563283.1"/>
    </source>
</evidence>
<sequence length="88" mass="9762">MNKRNLAFDRTNYLLLALGMAIVIIGFILMSGSGSDLEAYNADIFSTRRITIAPITCLFGFVFMIYGVMRKPKNTETTANETEEGCAQ</sequence>
<feature type="transmembrane region" description="Helical" evidence="1">
    <location>
        <begin position="12"/>
        <end position="30"/>
    </location>
</feature>
<keyword evidence="1" id="KW-0472">Membrane</keyword>
<dbReference type="EMBL" id="JADYTN010000006">
    <property type="protein sequence ID" value="MCF2563283.1"/>
    <property type="molecule type" value="Genomic_DNA"/>
</dbReference>
<dbReference type="Proteomes" id="UP001200470">
    <property type="component" value="Unassembled WGS sequence"/>
</dbReference>
<gene>
    <name evidence="2" type="ORF">I6E12_04045</name>
</gene>
<proteinExistence type="predicted"/>
<feature type="transmembrane region" description="Helical" evidence="1">
    <location>
        <begin position="50"/>
        <end position="69"/>
    </location>
</feature>
<accession>A0ABS9CG36</accession>
<keyword evidence="1" id="KW-0812">Transmembrane</keyword>